<dbReference type="Pfam" id="PF06968">
    <property type="entry name" value="BATS"/>
    <property type="match status" value="1"/>
</dbReference>
<evidence type="ECO:0000256" key="7">
    <source>
        <dbReference type="ARBA" id="ARBA00034078"/>
    </source>
</evidence>
<dbReference type="SFLD" id="SFLDG01081">
    <property type="entry name" value="cleavage_of_the_Ca-Cb_bond_in"/>
    <property type="match status" value="1"/>
</dbReference>
<dbReference type="GO" id="GO:0036355">
    <property type="term" value="F:2-iminoacetate synthase activity"/>
    <property type="evidence" value="ECO:0007669"/>
    <property type="project" value="UniProtKB-EC"/>
</dbReference>
<dbReference type="SUPFAM" id="SSF102114">
    <property type="entry name" value="Radical SAM enzymes"/>
    <property type="match status" value="1"/>
</dbReference>
<evidence type="ECO:0000256" key="2">
    <source>
        <dbReference type="ARBA" id="ARBA00022485"/>
    </source>
</evidence>
<dbReference type="Gene3D" id="3.20.20.70">
    <property type="entry name" value="Aldolase class I"/>
    <property type="match status" value="1"/>
</dbReference>
<accession>A0A5C5Y7V0</accession>
<dbReference type="GO" id="GO:0051539">
    <property type="term" value="F:4 iron, 4 sulfur cluster binding"/>
    <property type="evidence" value="ECO:0007669"/>
    <property type="project" value="UniProtKB-KW"/>
</dbReference>
<evidence type="ECO:0000313" key="11">
    <source>
        <dbReference type="Proteomes" id="UP000317238"/>
    </source>
</evidence>
<proteinExistence type="predicted"/>
<dbReference type="AlphaFoldDB" id="A0A5C5Y7V0"/>
<dbReference type="SMART" id="SM00729">
    <property type="entry name" value="Elp3"/>
    <property type="match status" value="1"/>
</dbReference>
<reference evidence="10 11" key="1">
    <citation type="submission" date="2019-02" db="EMBL/GenBank/DDBJ databases">
        <title>Deep-cultivation of Planctomycetes and their phenomic and genomic characterization uncovers novel biology.</title>
        <authorList>
            <person name="Wiegand S."/>
            <person name="Jogler M."/>
            <person name="Boedeker C."/>
            <person name="Pinto D."/>
            <person name="Vollmers J."/>
            <person name="Rivas-Marin E."/>
            <person name="Kohn T."/>
            <person name="Peeters S.H."/>
            <person name="Heuer A."/>
            <person name="Rast P."/>
            <person name="Oberbeckmann S."/>
            <person name="Bunk B."/>
            <person name="Jeske O."/>
            <person name="Meyerdierks A."/>
            <person name="Storesund J.E."/>
            <person name="Kallscheuer N."/>
            <person name="Luecker S."/>
            <person name="Lage O.M."/>
            <person name="Pohl T."/>
            <person name="Merkel B.J."/>
            <person name="Hornburger P."/>
            <person name="Mueller R.-W."/>
            <person name="Bruemmer F."/>
            <person name="Labrenz M."/>
            <person name="Spormann A.M."/>
            <person name="Op Den Camp H."/>
            <person name="Overmann J."/>
            <person name="Amann R."/>
            <person name="Jetten M.S.M."/>
            <person name="Mascher T."/>
            <person name="Medema M.H."/>
            <person name="Devos D.P."/>
            <person name="Kaster A.-K."/>
            <person name="Ovreas L."/>
            <person name="Rohde M."/>
            <person name="Galperin M.Y."/>
            <person name="Jogler C."/>
        </authorList>
    </citation>
    <scope>NUCLEOTIDE SEQUENCE [LARGE SCALE GENOMIC DNA]</scope>
    <source>
        <strain evidence="10 11">Pan14r</strain>
    </source>
</reference>
<dbReference type="GO" id="GO:0046872">
    <property type="term" value="F:metal ion binding"/>
    <property type="evidence" value="ECO:0007669"/>
    <property type="project" value="UniProtKB-KW"/>
</dbReference>
<evidence type="ECO:0000256" key="8">
    <source>
        <dbReference type="SAM" id="MobiDB-lite"/>
    </source>
</evidence>
<protein>
    <submittedName>
        <fullName evidence="10">2-iminoacetate synthase</fullName>
        <ecNumber evidence="10">4.1.99.19</ecNumber>
    </submittedName>
</protein>
<dbReference type="InterPro" id="IPR006638">
    <property type="entry name" value="Elp3/MiaA/NifB-like_rSAM"/>
</dbReference>
<dbReference type="InterPro" id="IPR007197">
    <property type="entry name" value="rSAM"/>
</dbReference>
<dbReference type="InterPro" id="IPR013785">
    <property type="entry name" value="Aldolase_TIM"/>
</dbReference>
<dbReference type="RefSeq" id="WP_197203724.1">
    <property type="nucleotide sequence ID" value="NZ_SJPL01000001.1"/>
</dbReference>
<comment type="caution">
    <text evidence="10">The sequence shown here is derived from an EMBL/GenBank/DDBJ whole genome shotgun (WGS) entry which is preliminary data.</text>
</comment>
<evidence type="ECO:0000256" key="5">
    <source>
        <dbReference type="ARBA" id="ARBA00023004"/>
    </source>
</evidence>
<evidence type="ECO:0000256" key="1">
    <source>
        <dbReference type="ARBA" id="ARBA00001966"/>
    </source>
</evidence>
<keyword evidence="6" id="KW-0411">Iron-sulfur</keyword>
<dbReference type="Proteomes" id="UP000317238">
    <property type="component" value="Unassembled WGS sequence"/>
</dbReference>
<dbReference type="PROSITE" id="PS51918">
    <property type="entry name" value="RADICAL_SAM"/>
    <property type="match status" value="1"/>
</dbReference>
<dbReference type="PANTHER" id="PTHR43583">
    <property type="entry name" value="2-IMINOACETATE SYNTHASE"/>
    <property type="match status" value="1"/>
</dbReference>
<keyword evidence="5" id="KW-0408">Iron</keyword>
<keyword evidence="3" id="KW-0949">S-adenosyl-L-methionine</keyword>
<dbReference type="SMART" id="SM00876">
    <property type="entry name" value="BATS"/>
    <property type="match status" value="1"/>
</dbReference>
<evidence type="ECO:0000259" key="9">
    <source>
        <dbReference type="PROSITE" id="PS51918"/>
    </source>
</evidence>
<dbReference type="SFLD" id="SFLDS00029">
    <property type="entry name" value="Radical_SAM"/>
    <property type="match status" value="1"/>
</dbReference>
<dbReference type="EMBL" id="SJPL01000001">
    <property type="protein sequence ID" value="TWT71049.1"/>
    <property type="molecule type" value="Genomic_DNA"/>
</dbReference>
<evidence type="ECO:0000313" key="10">
    <source>
        <dbReference type="EMBL" id="TWT71049.1"/>
    </source>
</evidence>
<keyword evidence="2" id="KW-0004">4Fe-4S</keyword>
<gene>
    <name evidence="10" type="primary">thiH</name>
    <name evidence="10" type="ORF">Pan14r_33590</name>
</gene>
<sequence>MNCFSGSPPSGLLNSELLQYLRGNDDHAEHHITLLQQAETCLKNPSVDAADRMDVAGRIERWRYQTLNEWRDEPVPGQEQLIDSLDRWTCWLRQIDRETPRSLRHHLTSASSDDDTWQAAIDGRMAMPELCEAAQQKTHRLFSVSVSDQPNATKRRMLLYAPLYVSSHCVNHCVYCGFKYDMDIQRTHLDIDDVMVQADILLDNGFQHQLLVAGDFPRLTTTSYFCDLIQCMRDRGLEISIEIASQSSDSYQAMADAGATGLTLYQETYDPEVYRLVHPRGPKQSYDWRLEAPERAAETGFSRIGIGVLLGLADPVSDVQMMIRHAKYLKHQFPHLRLALSLPRLHQTPDGYQVKHPIDDEQLIRFYAACRLAIPDVELVLSTREPAALRDRLAKICITQMSAGSSTTPGGYQSDGCKQDDADPDGQFPVTDQRSVHQVRDWLCKENFDVRWRFA</sequence>
<feature type="region of interest" description="Disordered" evidence="8">
    <location>
        <begin position="403"/>
        <end position="430"/>
    </location>
</feature>
<dbReference type="EC" id="4.1.99.19" evidence="10"/>
<evidence type="ECO:0000256" key="3">
    <source>
        <dbReference type="ARBA" id="ARBA00022691"/>
    </source>
</evidence>
<organism evidence="10 11">
    <name type="scientific">Crateriforma conspicua</name>
    <dbReference type="NCBI Taxonomy" id="2527996"/>
    <lineage>
        <taxon>Bacteria</taxon>
        <taxon>Pseudomonadati</taxon>
        <taxon>Planctomycetota</taxon>
        <taxon>Planctomycetia</taxon>
        <taxon>Planctomycetales</taxon>
        <taxon>Planctomycetaceae</taxon>
        <taxon>Crateriforma</taxon>
    </lineage>
</organism>
<evidence type="ECO:0000256" key="6">
    <source>
        <dbReference type="ARBA" id="ARBA00023014"/>
    </source>
</evidence>
<comment type="cofactor">
    <cofactor evidence="7">
        <name>[2Fe-2S] cluster</name>
        <dbReference type="ChEBI" id="CHEBI:190135"/>
    </cofactor>
</comment>
<comment type="cofactor">
    <cofactor evidence="1">
        <name>[4Fe-4S] cluster</name>
        <dbReference type="ChEBI" id="CHEBI:49883"/>
    </cofactor>
</comment>
<keyword evidence="11" id="KW-1185">Reference proteome</keyword>
<dbReference type="CDD" id="cd01335">
    <property type="entry name" value="Radical_SAM"/>
    <property type="match status" value="1"/>
</dbReference>
<keyword evidence="4" id="KW-0479">Metal-binding</keyword>
<name>A0A5C5Y7V0_9PLAN</name>
<dbReference type="InterPro" id="IPR034428">
    <property type="entry name" value="ThiH/NoCL/HydG-like"/>
</dbReference>
<dbReference type="SFLD" id="SFLDG01060">
    <property type="entry name" value="BATS_domain_containing"/>
    <property type="match status" value="1"/>
</dbReference>
<dbReference type="Pfam" id="PF04055">
    <property type="entry name" value="Radical_SAM"/>
    <property type="match status" value="1"/>
</dbReference>
<keyword evidence="10" id="KW-0456">Lyase</keyword>
<evidence type="ECO:0000256" key="4">
    <source>
        <dbReference type="ARBA" id="ARBA00022723"/>
    </source>
</evidence>
<feature type="domain" description="Radical SAM core" evidence="9">
    <location>
        <begin position="153"/>
        <end position="384"/>
    </location>
</feature>
<dbReference type="PANTHER" id="PTHR43583:SF1">
    <property type="entry name" value="2-IMINOACETATE SYNTHASE"/>
    <property type="match status" value="1"/>
</dbReference>
<dbReference type="InterPro" id="IPR010722">
    <property type="entry name" value="BATS_dom"/>
</dbReference>
<dbReference type="InterPro" id="IPR058240">
    <property type="entry name" value="rSAM_sf"/>
</dbReference>